<comment type="caution">
    <text evidence="1">The sequence shown here is derived from an EMBL/GenBank/DDBJ whole genome shotgun (WGS) entry which is preliminary data.</text>
</comment>
<gene>
    <name evidence="1" type="ORF">Pcinc_041893</name>
</gene>
<dbReference type="Proteomes" id="UP001286313">
    <property type="component" value="Unassembled WGS sequence"/>
</dbReference>
<name>A0AAE1EHC6_PETCI</name>
<protein>
    <submittedName>
        <fullName evidence="1">Uncharacterized protein</fullName>
    </submittedName>
</protein>
<evidence type="ECO:0000313" key="1">
    <source>
        <dbReference type="EMBL" id="KAK3851458.1"/>
    </source>
</evidence>
<organism evidence="1 2">
    <name type="scientific">Petrolisthes cinctipes</name>
    <name type="common">Flat porcelain crab</name>
    <dbReference type="NCBI Taxonomy" id="88211"/>
    <lineage>
        <taxon>Eukaryota</taxon>
        <taxon>Metazoa</taxon>
        <taxon>Ecdysozoa</taxon>
        <taxon>Arthropoda</taxon>
        <taxon>Crustacea</taxon>
        <taxon>Multicrustacea</taxon>
        <taxon>Malacostraca</taxon>
        <taxon>Eumalacostraca</taxon>
        <taxon>Eucarida</taxon>
        <taxon>Decapoda</taxon>
        <taxon>Pleocyemata</taxon>
        <taxon>Anomura</taxon>
        <taxon>Galatheoidea</taxon>
        <taxon>Porcellanidae</taxon>
        <taxon>Petrolisthes</taxon>
    </lineage>
</organism>
<sequence length="87" mass="9622">MEDNTRVGRHAMRASGCVETQVGWWIGFSQLPQSGCLVYNDAFTTAPAVPNGPLVTQGTLKELTIFPDSAENMMKQLNQSTNQLEYE</sequence>
<keyword evidence="2" id="KW-1185">Reference proteome</keyword>
<reference evidence="1" key="1">
    <citation type="submission" date="2023-10" db="EMBL/GenBank/DDBJ databases">
        <title>Genome assemblies of two species of porcelain crab, Petrolisthes cinctipes and Petrolisthes manimaculis (Anomura: Porcellanidae).</title>
        <authorList>
            <person name="Angst P."/>
        </authorList>
    </citation>
    <scope>NUCLEOTIDE SEQUENCE</scope>
    <source>
        <strain evidence="1">PB745_01</strain>
        <tissue evidence="1">Gill</tissue>
    </source>
</reference>
<accession>A0AAE1EHC6</accession>
<dbReference type="AlphaFoldDB" id="A0AAE1EHC6"/>
<dbReference type="EMBL" id="JAWQEG010007885">
    <property type="protein sequence ID" value="KAK3851458.1"/>
    <property type="molecule type" value="Genomic_DNA"/>
</dbReference>
<evidence type="ECO:0000313" key="2">
    <source>
        <dbReference type="Proteomes" id="UP001286313"/>
    </source>
</evidence>
<proteinExistence type="predicted"/>